<evidence type="ECO:0000256" key="3">
    <source>
        <dbReference type="ARBA" id="ARBA00022692"/>
    </source>
</evidence>
<comment type="caution">
    <text evidence="7">The sequence shown here is derived from an EMBL/GenBank/DDBJ whole genome shotgun (WGS) entry which is preliminary data.</text>
</comment>
<dbReference type="RefSeq" id="WP_246016146.1">
    <property type="nucleotide sequence ID" value="NZ_CP144375.1"/>
</dbReference>
<organism evidence="7 8">
    <name type="scientific">Kutzneria buriramensis</name>
    <dbReference type="NCBI Taxonomy" id="1045776"/>
    <lineage>
        <taxon>Bacteria</taxon>
        <taxon>Bacillati</taxon>
        <taxon>Actinomycetota</taxon>
        <taxon>Actinomycetes</taxon>
        <taxon>Pseudonocardiales</taxon>
        <taxon>Pseudonocardiaceae</taxon>
        <taxon>Kutzneria</taxon>
    </lineage>
</organism>
<keyword evidence="5 6" id="KW-0472">Membrane</keyword>
<feature type="transmembrane region" description="Helical" evidence="6">
    <location>
        <begin position="162"/>
        <end position="181"/>
    </location>
</feature>
<dbReference type="PANTHER" id="PTHR21716">
    <property type="entry name" value="TRANSMEMBRANE PROTEIN"/>
    <property type="match status" value="1"/>
</dbReference>
<dbReference type="Proteomes" id="UP000256269">
    <property type="component" value="Unassembled WGS sequence"/>
</dbReference>
<dbReference type="GO" id="GO:0055085">
    <property type="term" value="P:transmembrane transport"/>
    <property type="evidence" value="ECO:0007669"/>
    <property type="project" value="TreeGrafter"/>
</dbReference>
<dbReference type="GO" id="GO:0016020">
    <property type="term" value="C:membrane"/>
    <property type="evidence" value="ECO:0007669"/>
    <property type="project" value="UniProtKB-SubCell"/>
</dbReference>
<feature type="transmembrane region" description="Helical" evidence="6">
    <location>
        <begin position="83"/>
        <end position="105"/>
    </location>
</feature>
<protein>
    <submittedName>
        <fullName evidence="7">Putative PurR-regulated permease PerM</fullName>
    </submittedName>
</protein>
<evidence type="ECO:0000313" key="7">
    <source>
        <dbReference type="EMBL" id="REH34920.1"/>
    </source>
</evidence>
<feature type="transmembrane region" description="Helical" evidence="6">
    <location>
        <begin position="54"/>
        <end position="71"/>
    </location>
</feature>
<dbReference type="InterPro" id="IPR002549">
    <property type="entry name" value="AI-2E-like"/>
</dbReference>
<reference evidence="7 8" key="1">
    <citation type="submission" date="2018-08" db="EMBL/GenBank/DDBJ databases">
        <title>Genomic Encyclopedia of Archaeal and Bacterial Type Strains, Phase II (KMG-II): from individual species to whole genera.</title>
        <authorList>
            <person name="Goeker M."/>
        </authorList>
    </citation>
    <scope>NUCLEOTIDE SEQUENCE [LARGE SCALE GENOMIC DNA]</scope>
    <source>
        <strain evidence="7 8">DSM 45791</strain>
    </source>
</reference>
<accession>A0A3E0H0H4</accession>
<keyword evidence="8" id="KW-1185">Reference proteome</keyword>
<feature type="transmembrane region" description="Helical" evidence="6">
    <location>
        <begin position="28"/>
        <end position="48"/>
    </location>
</feature>
<evidence type="ECO:0000256" key="2">
    <source>
        <dbReference type="ARBA" id="ARBA00009773"/>
    </source>
</evidence>
<sequence>MTISTASNRIAAAAQAAPRAGVAMPRGLVLLLGAGASVITVAGIRAAAWLVAPTLLALVIVIVVSPVIKWLRGRGVPAWAATLALVLLVYGVLIAFGLVVIVSFAKLAALLSQYGDRFHALVADVTDVMGRLGVGPAQLRYVADALDVGKVLSALGSLLVDLTGMTTSVVFLLALLLFLSVEANGIDRRLLEIAAHRPHASVAMQGFARRTRRYLVTTTIFGLIVAALDAVALAWVGIPLVVLWGLLAFVTNYVPNVGFVLGLLPPALLALVISGWQLMLVVVLVYTAVNFVAQSLIQPRYVGDAVGLSAVTAFMAMAFWAWVLGPLGLLLAIPATLLIMAVLVDIDPRANWVAALTRAPARAGHHRWRRRGSGQDARADA</sequence>
<dbReference type="Pfam" id="PF01594">
    <property type="entry name" value="AI-2E_transport"/>
    <property type="match status" value="1"/>
</dbReference>
<evidence type="ECO:0000256" key="4">
    <source>
        <dbReference type="ARBA" id="ARBA00022989"/>
    </source>
</evidence>
<comment type="similarity">
    <text evidence="2">Belongs to the autoinducer-2 exporter (AI-2E) (TC 2.A.86) family.</text>
</comment>
<dbReference type="PANTHER" id="PTHR21716:SF64">
    <property type="entry name" value="AI-2 TRANSPORT PROTEIN TQSA"/>
    <property type="match status" value="1"/>
</dbReference>
<comment type="subcellular location">
    <subcellularLocation>
        <location evidence="1">Membrane</location>
        <topology evidence="1">Multi-pass membrane protein</topology>
    </subcellularLocation>
</comment>
<keyword evidence="4 6" id="KW-1133">Transmembrane helix</keyword>
<feature type="transmembrane region" description="Helical" evidence="6">
    <location>
        <begin position="214"/>
        <end position="247"/>
    </location>
</feature>
<gene>
    <name evidence="7" type="ORF">BCF44_119196</name>
</gene>
<feature type="transmembrane region" description="Helical" evidence="6">
    <location>
        <begin position="329"/>
        <end position="346"/>
    </location>
</feature>
<name>A0A3E0H0H4_9PSEU</name>
<keyword evidence="3 6" id="KW-0812">Transmembrane</keyword>
<evidence type="ECO:0000313" key="8">
    <source>
        <dbReference type="Proteomes" id="UP000256269"/>
    </source>
</evidence>
<feature type="transmembrane region" description="Helical" evidence="6">
    <location>
        <begin position="267"/>
        <end position="289"/>
    </location>
</feature>
<dbReference type="EMBL" id="QUNO01000019">
    <property type="protein sequence ID" value="REH34920.1"/>
    <property type="molecule type" value="Genomic_DNA"/>
</dbReference>
<evidence type="ECO:0000256" key="5">
    <source>
        <dbReference type="ARBA" id="ARBA00023136"/>
    </source>
</evidence>
<evidence type="ECO:0000256" key="6">
    <source>
        <dbReference type="SAM" id="Phobius"/>
    </source>
</evidence>
<dbReference type="AlphaFoldDB" id="A0A3E0H0H4"/>
<evidence type="ECO:0000256" key="1">
    <source>
        <dbReference type="ARBA" id="ARBA00004141"/>
    </source>
</evidence>
<proteinExistence type="inferred from homology"/>